<comment type="subcellular location">
    <subcellularLocation>
        <location evidence="1">Cell envelope</location>
    </subcellularLocation>
</comment>
<protein>
    <submittedName>
        <fullName evidence="7">Efflux RND transporter periplasmic adaptor subunit</fullName>
    </submittedName>
</protein>
<dbReference type="Gene3D" id="2.40.30.170">
    <property type="match status" value="1"/>
</dbReference>
<name>A0A5C8KJY7_9GAMM</name>
<dbReference type="GO" id="GO:0022857">
    <property type="term" value="F:transmembrane transporter activity"/>
    <property type="evidence" value="ECO:0007669"/>
    <property type="project" value="InterPro"/>
</dbReference>
<dbReference type="Proteomes" id="UP000321248">
    <property type="component" value="Unassembled WGS sequence"/>
</dbReference>
<sequence length="422" mass="45580">MIRDTSAQDTTLASPPRRNIKLGLLIGVVALLVLASGWSLGGRWLSGERSVDAARIRVAEVGQGLLVRDAAVNGRIVAAVSPTLYAPVASNVALKIAAGDSVERGQVLAELDSPELSAELQREQSTLQSLQVEVERGRIEANRARLLARRTADEAELALAAAQRDLERTERGHDLGAIARVDYLRAQDALKTAEIRSAHAANDVGLESQAVGFDLQTRERALDRQRVVVAELERRIEQLQVRAPVDGIVGTLSVVDRAFVAANTPLMTVVDLSRLEVELEIPETYAEELGIGMNAEVRIGNQIANGTLSAISPEVVDRQVLARVRFDGEQPPGLRQNQRVSARVLIEERPDVVMVARGPFVDAHGGRYAYVLRNGVAERTAIRIGATSLNSVEILDGVDVGDQIVIAGSDSFQDAERVFVNN</sequence>
<dbReference type="EMBL" id="VRTS01000007">
    <property type="protein sequence ID" value="TXK61083.1"/>
    <property type="molecule type" value="Genomic_DNA"/>
</dbReference>
<dbReference type="Pfam" id="PF25917">
    <property type="entry name" value="BSH_RND"/>
    <property type="match status" value="1"/>
</dbReference>
<evidence type="ECO:0000256" key="4">
    <source>
        <dbReference type="SAM" id="Coils"/>
    </source>
</evidence>
<comment type="similarity">
    <text evidence="2">Belongs to the membrane fusion protein (MFP) (TC 8.A.1) family.</text>
</comment>
<dbReference type="Gene3D" id="2.40.50.100">
    <property type="match status" value="1"/>
</dbReference>
<dbReference type="InterPro" id="IPR050465">
    <property type="entry name" value="UPF0194_transport"/>
</dbReference>
<evidence type="ECO:0000256" key="5">
    <source>
        <dbReference type="SAM" id="Phobius"/>
    </source>
</evidence>
<comment type="caution">
    <text evidence="7">The sequence shown here is derived from an EMBL/GenBank/DDBJ whole genome shotgun (WGS) entry which is preliminary data.</text>
</comment>
<feature type="coiled-coil region" evidence="4">
    <location>
        <begin position="215"/>
        <end position="242"/>
    </location>
</feature>
<accession>A0A5C8KJY7</accession>
<evidence type="ECO:0000259" key="6">
    <source>
        <dbReference type="Pfam" id="PF25917"/>
    </source>
</evidence>
<evidence type="ECO:0000313" key="7">
    <source>
        <dbReference type="EMBL" id="TXK61083.1"/>
    </source>
</evidence>
<evidence type="ECO:0000256" key="1">
    <source>
        <dbReference type="ARBA" id="ARBA00004196"/>
    </source>
</evidence>
<feature type="coiled-coil region" evidence="4">
    <location>
        <begin position="120"/>
        <end position="172"/>
    </location>
</feature>
<proteinExistence type="inferred from homology"/>
<dbReference type="AlphaFoldDB" id="A0A5C8KJY7"/>
<dbReference type="GO" id="GO:0016020">
    <property type="term" value="C:membrane"/>
    <property type="evidence" value="ECO:0007669"/>
    <property type="project" value="InterPro"/>
</dbReference>
<keyword evidence="3 4" id="KW-0175">Coiled coil</keyword>
<gene>
    <name evidence="7" type="ORF">FU658_10230</name>
</gene>
<evidence type="ECO:0000256" key="3">
    <source>
        <dbReference type="ARBA" id="ARBA00023054"/>
    </source>
</evidence>
<dbReference type="InterPro" id="IPR006143">
    <property type="entry name" value="RND_pump_MFP"/>
</dbReference>
<dbReference type="Gene3D" id="1.10.287.470">
    <property type="entry name" value="Helix hairpin bin"/>
    <property type="match status" value="1"/>
</dbReference>
<feature type="domain" description="Multidrug resistance protein MdtA-like barrel-sandwich hybrid" evidence="6">
    <location>
        <begin position="92"/>
        <end position="271"/>
    </location>
</feature>
<dbReference type="InterPro" id="IPR058625">
    <property type="entry name" value="MdtA-like_BSH"/>
</dbReference>
<keyword evidence="8" id="KW-1185">Reference proteome</keyword>
<keyword evidence="5" id="KW-1133">Transmembrane helix</keyword>
<evidence type="ECO:0000313" key="8">
    <source>
        <dbReference type="Proteomes" id="UP000321248"/>
    </source>
</evidence>
<dbReference type="NCBIfam" id="TIGR01730">
    <property type="entry name" value="RND_mfp"/>
    <property type="match status" value="1"/>
</dbReference>
<evidence type="ECO:0000256" key="2">
    <source>
        <dbReference type="ARBA" id="ARBA00009477"/>
    </source>
</evidence>
<feature type="transmembrane region" description="Helical" evidence="5">
    <location>
        <begin position="20"/>
        <end position="40"/>
    </location>
</feature>
<reference evidence="7 8" key="1">
    <citation type="submission" date="2019-08" db="EMBL/GenBank/DDBJ databases">
        <authorList>
            <person name="Karlyshev A.V."/>
        </authorList>
    </citation>
    <scope>NUCLEOTIDE SEQUENCE [LARGE SCALE GENOMIC DNA]</scope>
    <source>
        <strain evidence="7 8">Alg18-2.2</strain>
    </source>
</reference>
<keyword evidence="5" id="KW-0472">Membrane</keyword>
<dbReference type="Gene3D" id="2.40.420.20">
    <property type="match status" value="1"/>
</dbReference>
<dbReference type="PANTHER" id="PTHR32347">
    <property type="entry name" value="EFFLUX SYSTEM COMPONENT YKNX-RELATED"/>
    <property type="match status" value="1"/>
</dbReference>
<dbReference type="PANTHER" id="PTHR32347:SF14">
    <property type="entry name" value="EFFLUX SYSTEM COMPONENT YKNX-RELATED"/>
    <property type="match status" value="1"/>
</dbReference>
<dbReference type="GO" id="GO:0030313">
    <property type="term" value="C:cell envelope"/>
    <property type="evidence" value="ECO:0007669"/>
    <property type="project" value="UniProtKB-SubCell"/>
</dbReference>
<keyword evidence="5" id="KW-0812">Transmembrane</keyword>
<dbReference type="OrthoDB" id="5752864at2"/>
<organism evidence="7 8">
    <name type="scientific">Alkalisalibacterium limincola</name>
    <dbReference type="NCBI Taxonomy" id="2699169"/>
    <lineage>
        <taxon>Bacteria</taxon>
        <taxon>Pseudomonadati</taxon>
        <taxon>Pseudomonadota</taxon>
        <taxon>Gammaproteobacteria</taxon>
        <taxon>Lysobacterales</taxon>
        <taxon>Lysobacteraceae</taxon>
        <taxon>Alkalisalibacterium</taxon>
    </lineage>
</organism>